<accession>A0A9D1MQ84</accession>
<dbReference type="InterPro" id="IPR036188">
    <property type="entry name" value="FAD/NAD-bd_sf"/>
</dbReference>
<dbReference type="Proteomes" id="UP000824099">
    <property type="component" value="Unassembled WGS sequence"/>
</dbReference>
<proteinExistence type="predicted"/>
<evidence type="ECO:0000313" key="3">
    <source>
        <dbReference type="Proteomes" id="UP000824099"/>
    </source>
</evidence>
<dbReference type="PANTHER" id="PTHR43100">
    <property type="entry name" value="GLUTAMATE SYNTHASE [NADPH] SMALL CHAIN"/>
    <property type="match status" value="1"/>
</dbReference>
<dbReference type="GO" id="GO:0016491">
    <property type="term" value="F:oxidoreductase activity"/>
    <property type="evidence" value="ECO:0007669"/>
    <property type="project" value="InterPro"/>
</dbReference>
<dbReference type="Gene3D" id="3.50.50.60">
    <property type="entry name" value="FAD/NAD(P)-binding domain"/>
    <property type="match status" value="2"/>
</dbReference>
<evidence type="ECO:0000259" key="1">
    <source>
        <dbReference type="Pfam" id="PF07992"/>
    </source>
</evidence>
<dbReference type="EMBL" id="DVNI01000087">
    <property type="protein sequence ID" value="HIU64464.1"/>
    <property type="molecule type" value="Genomic_DNA"/>
</dbReference>
<dbReference type="InterPro" id="IPR051394">
    <property type="entry name" value="Glutamate_Synthase"/>
</dbReference>
<comment type="caution">
    <text evidence="2">The sequence shown here is derived from an EMBL/GenBank/DDBJ whole genome shotgun (WGS) entry which is preliminary data.</text>
</comment>
<name>A0A9D1MQ84_9FIRM</name>
<organism evidence="2 3">
    <name type="scientific">Candidatus Avacidaminococcus intestinavium</name>
    <dbReference type="NCBI Taxonomy" id="2840684"/>
    <lineage>
        <taxon>Bacteria</taxon>
        <taxon>Bacillati</taxon>
        <taxon>Bacillota</taxon>
        <taxon>Negativicutes</taxon>
        <taxon>Acidaminococcales</taxon>
        <taxon>Acidaminococcaceae</taxon>
        <taxon>Acidaminococcaceae incertae sedis</taxon>
        <taxon>Candidatus Avacidaminococcus</taxon>
    </lineage>
</organism>
<dbReference type="AlphaFoldDB" id="A0A9D1MQ84"/>
<reference evidence="2" key="2">
    <citation type="journal article" date="2021" name="PeerJ">
        <title>Extensive microbial diversity within the chicken gut microbiome revealed by metagenomics and culture.</title>
        <authorList>
            <person name="Gilroy R."/>
            <person name="Ravi A."/>
            <person name="Getino M."/>
            <person name="Pursley I."/>
            <person name="Horton D.L."/>
            <person name="Alikhan N.F."/>
            <person name="Baker D."/>
            <person name="Gharbi K."/>
            <person name="Hall N."/>
            <person name="Watson M."/>
            <person name="Adriaenssens E.M."/>
            <person name="Foster-Nyarko E."/>
            <person name="Jarju S."/>
            <person name="Secka A."/>
            <person name="Antonio M."/>
            <person name="Oren A."/>
            <person name="Chaudhuri R.R."/>
            <person name="La Ragione R."/>
            <person name="Hildebrand F."/>
            <person name="Pallen M.J."/>
        </authorList>
    </citation>
    <scope>NUCLEOTIDE SEQUENCE</scope>
    <source>
        <strain evidence="2">CHK160-1198</strain>
    </source>
</reference>
<dbReference type="PRINTS" id="PR00419">
    <property type="entry name" value="ADXRDTASE"/>
</dbReference>
<reference evidence="2" key="1">
    <citation type="submission" date="2020-10" db="EMBL/GenBank/DDBJ databases">
        <authorList>
            <person name="Gilroy R."/>
        </authorList>
    </citation>
    <scope>NUCLEOTIDE SEQUENCE</scope>
    <source>
        <strain evidence="2">CHK160-1198</strain>
    </source>
</reference>
<gene>
    <name evidence="2" type="ORF">IAB06_05475</name>
</gene>
<feature type="domain" description="FAD/NAD(P)-binding" evidence="1">
    <location>
        <begin position="57"/>
        <end position="363"/>
    </location>
</feature>
<sequence length="378" mass="40619">MAKYTFPVTREEFLQLNLPERLKLWAEDRELEEYIKEKAFVANPPSKRVPRGTPEQKVAIIGSGPAGLGCADELASLGFSVTVFERDDRAGGLLVYGVPNIKLPKMLLKEKLQAMQAKGVEFRLNTLVGKDILWQDLEREFAAIVVCTGSTKERELKVPGADLAGVVYAKEYLQSTTRSLLEQELAVGTYVDAKDKNVLIIGGGDTGADCSALALAQGAKTILQLELQECEMTRNVNQEGFCEITAGDVTLKYTTKLVALKGDPSGKLTQAEIVQVAWGFSESGLPISEEKPGTNQVLAIDLAIVAIGFTGPEPLIFESSGITKTPLGTAWNVSGSFATAKAGIFVAGDVRRGGGMVEWAFAEGRDAAAEVAVYLAKQ</sequence>
<evidence type="ECO:0000313" key="2">
    <source>
        <dbReference type="EMBL" id="HIU64464.1"/>
    </source>
</evidence>
<protein>
    <submittedName>
        <fullName evidence="2">FAD-dependent oxidoreductase</fullName>
    </submittedName>
</protein>
<dbReference type="Pfam" id="PF07992">
    <property type="entry name" value="Pyr_redox_2"/>
    <property type="match status" value="1"/>
</dbReference>
<dbReference type="InterPro" id="IPR023753">
    <property type="entry name" value="FAD/NAD-binding_dom"/>
</dbReference>
<dbReference type="SUPFAM" id="SSF51971">
    <property type="entry name" value="Nucleotide-binding domain"/>
    <property type="match status" value="2"/>
</dbReference>
<dbReference type="PANTHER" id="PTHR43100:SF1">
    <property type="entry name" value="GLUTAMATE SYNTHASE [NADPH] SMALL CHAIN"/>
    <property type="match status" value="1"/>
</dbReference>